<dbReference type="EMBL" id="JAUFQC010000001">
    <property type="protein sequence ID" value="MDN3609643.1"/>
    <property type="molecule type" value="Genomic_DNA"/>
</dbReference>
<accession>A0ABT8BSH1</accession>
<reference evidence="3" key="1">
    <citation type="journal article" date="2019" name="Int. J. Syst. Evol. Microbiol.">
        <title>The Global Catalogue of Microorganisms (GCM) 10K type strain sequencing project: providing services to taxonomists for standard genome sequencing and annotation.</title>
        <authorList>
            <consortium name="The Broad Institute Genomics Platform"/>
            <consortium name="The Broad Institute Genome Sequencing Center for Infectious Disease"/>
            <person name="Wu L."/>
            <person name="Ma J."/>
        </authorList>
    </citation>
    <scope>NUCLEOTIDE SEQUENCE [LARGE SCALE GENOMIC DNA]</scope>
    <source>
        <strain evidence="3">CECT 7398</strain>
    </source>
</reference>
<dbReference type="Pfam" id="PF13417">
    <property type="entry name" value="GST_N_3"/>
    <property type="match status" value="1"/>
</dbReference>
<dbReference type="Gene3D" id="3.40.30.10">
    <property type="entry name" value="Glutaredoxin"/>
    <property type="match status" value="1"/>
</dbReference>
<dbReference type="PROSITE" id="PS50404">
    <property type="entry name" value="GST_NTER"/>
    <property type="match status" value="1"/>
</dbReference>
<dbReference type="SUPFAM" id="SSF52833">
    <property type="entry name" value="Thioredoxin-like"/>
    <property type="match status" value="1"/>
</dbReference>
<dbReference type="InterPro" id="IPR036249">
    <property type="entry name" value="Thioredoxin-like_sf"/>
</dbReference>
<organism evidence="2 3">
    <name type="scientific">Vibrio ostreicida</name>
    <dbReference type="NCBI Taxonomy" id="526588"/>
    <lineage>
        <taxon>Bacteria</taxon>
        <taxon>Pseudomonadati</taxon>
        <taxon>Pseudomonadota</taxon>
        <taxon>Gammaproteobacteria</taxon>
        <taxon>Vibrionales</taxon>
        <taxon>Vibrionaceae</taxon>
        <taxon>Vibrio</taxon>
    </lineage>
</organism>
<sequence>MQLYLNDTSPFSRVVAATALLSRCAPLSFHWVDPWRSPAALKNINPFCLIPALTLEDGTTLSESLCICQYLIETYQPLGLRQIAFRQAHEVKQLGTAKTLMEIAFRTAALGRYTDCDNVLIQRGQEGMVAALKQLNQDIENDGLEAHIAPNLATLYLHVALDYVVFRHGAVFSEHEHHALVELMRLSPYNHLLSQISIQALANQPDYTQLLTDLVQ</sequence>
<feature type="domain" description="GST N-terminal" evidence="1">
    <location>
        <begin position="1"/>
        <end position="79"/>
    </location>
</feature>
<name>A0ABT8BSH1_9VIBR</name>
<evidence type="ECO:0000259" key="1">
    <source>
        <dbReference type="PROSITE" id="PS50404"/>
    </source>
</evidence>
<proteinExistence type="predicted"/>
<gene>
    <name evidence="2" type="ORF">QWZ16_08000</name>
</gene>
<protein>
    <submittedName>
        <fullName evidence="2">Glutathione S-transferase N-terminal domain-containing protein</fullName>
    </submittedName>
</protein>
<dbReference type="Proteomes" id="UP001238540">
    <property type="component" value="Unassembled WGS sequence"/>
</dbReference>
<dbReference type="RefSeq" id="WP_170882991.1">
    <property type="nucleotide sequence ID" value="NZ_JABEYA020000007.1"/>
</dbReference>
<dbReference type="InterPro" id="IPR004045">
    <property type="entry name" value="Glutathione_S-Trfase_N"/>
</dbReference>
<evidence type="ECO:0000313" key="3">
    <source>
        <dbReference type="Proteomes" id="UP001238540"/>
    </source>
</evidence>
<comment type="caution">
    <text evidence="2">The sequence shown here is derived from an EMBL/GenBank/DDBJ whole genome shotgun (WGS) entry which is preliminary data.</text>
</comment>
<keyword evidence="3" id="KW-1185">Reference proteome</keyword>
<dbReference type="Gene3D" id="1.20.1050.10">
    <property type="match status" value="1"/>
</dbReference>
<evidence type="ECO:0000313" key="2">
    <source>
        <dbReference type="EMBL" id="MDN3609643.1"/>
    </source>
</evidence>